<keyword evidence="4" id="KW-1185">Reference proteome</keyword>
<keyword evidence="1" id="KW-0677">Repeat</keyword>
<reference evidence="3 4" key="1">
    <citation type="journal article" date="2020" name="ISME J.">
        <title>Uncovering the hidden diversity of litter-decomposition mechanisms in mushroom-forming fungi.</title>
        <authorList>
            <person name="Floudas D."/>
            <person name="Bentzer J."/>
            <person name="Ahren D."/>
            <person name="Johansson T."/>
            <person name="Persson P."/>
            <person name="Tunlid A."/>
        </authorList>
    </citation>
    <scope>NUCLEOTIDE SEQUENCE [LARGE SCALE GENOMIC DNA]</scope>
    <source>
        <strain evidence="3 4">CBS 175.51</strain>
    </source>
</reference>
<dbReference type="InterPro" id="IPR027417">
    <property type="entry name" value="P-loop_NTPase"/>
</dbReference>
<evidence type="ECO:0000313" key="4">
    <source>
        <dbReference type="Proteomes" id="UP000541558"/>
    </source>
</evidence>
<dbReference type="OrthoDB" id="4760524at2759"/>
<dbReference type="PANTHER" id="PTHR10039:SF14">
    <property type="entry name" value="NACHT DOMAIN-CONTAINING PROTEIN"/>
    <property type="match status" value="1"/>
</dbReference>
<dbReference type="Proteomes" id="UP000541558">
    <property type="component" value="Unassembled WGS sequence"/>
</dbReference>
<dbReference type="SUPFAM" id="SSF52540">
    <property type="entry name" value="P-loop containing nucleoside triphosphate hydrolases"/>
    <property type="match status" value="1"/>
</dbReference>
<evidence type="ECO:0000256" key="1">
    <source>
        <dbReference type="ARBA" id="ARBA00022737"/>
    </source>
</evidence>
<proteinExistence type="predicted"/>
<dbReference type="PROSITE" id="PS50837">
    <property type="entry name" value="NACHT"/>
    <property type="match status" value="1"/>
</dbReference>
<protein>
    <recommendedName>
        <fullName evidence="2">NACHT domain-containing protein</fullName>
    </recommendedName>
</protein>
<gene>
    <name evidence="3" type="ORF">D9611_009169</name>
</gene>
<sequence length="644" mass="73000">MAFNKARNFSIANATMTATTIEDRRTFVQWTPAPVTDPMSLLREAREVEAMHTSKTAAYAPKCKPGSREQIIGDIVGWVQMACSAQGYVPPRSLLWFQGPAGGGKTCIMREVAGRCQQQGLLAATYFFSTRVPGLNREDPFVATVVHQLTSSMPNLKPSILEAISNNSSIFEESLETQVDMLVLNTMEAVAFPQRMVIVVDGLDECQSRDERADLLQVLRKLSRSFVVIMASRPDFDIRTTFSTPEFQRITHSIRLQSYDATKDIRTFFCDGFHNIRQTHPARASLPESWPAERILNILIEKSSGCYAYPATVMKYVNNPQRHPVSLLEEVLELSPHPTQKTPLKELDALYGHILSTSGTDRRLMKCILHSIMCLHLVIPTEGDFRTVYLSSSPAFLDQLLCLSPGTTDIVLHNLHSLISIPEPNAVEGQIMFHHKSLEDYLKSEERSGELFQTESETHSALTALCVLHLRKWEEEPEPTDQHSRASAAFYACNALTHHLARTGPSDIHRVGDIGIGDLGLKWKYRIAYVNTSKNGSYALWDSNVPWRLCFEHHDRSTRTSCIFCVFDNFNRSRVDSIKDFTRIHGREDGQVWNTAKIKQTFAKFDQEIVKARRQDISRERVVPGHGQRSRWLPTKERKLRLVE</sequence>
<dbReference type="PANTHER" id="PTHR10039">
    <property type="entry name" value="AMELOGENIN"/>
    <property type="match status" value="1"/>
</dbReference>
<dbReference type="Gene3D" id="3.40.50.300">
    <property type="entry name" value="P-loop containing nucleotide triphosphate hydrolases"/>
    <property type="match status" value="1"/>
</dbReference>
<dbReference type="AlphaFoldDB" id="A0A8H5CE54"/>
<feature type="domain" description="NACHT" evidence="2">
    <location>
        <begin position="93"/>
        <end position="235"/>
    </location>
</feature>
<comment type="caution">
    <text evidence="3">The sequence shown here is derived from an EMBL/GenBank/DDBJ whole genome shotgun (WGS) entry which is preliminary data.</text>
</comment>
<dbReference type="InterPro" id="IPR007111">
    <property type="entry name" value="NACHT_NTPase"/>
</dbReference>
<evidence type="ECO:0000259" key="2">
    <source>
        <dbReference type="PROSITE" id="PS50837"/>
    </source>
</evidence>
<dbReference type="InterPro" id="IPR056884">
    <property type="entry name" value="NPHP3-like_N"/>
</dbReference>
<organism evidence="3 4">
    <name type="scientific">Ephemerocybe angulata</name>
    <dbReference type="NCBI Taxonomy" id="980116"/>
    <lineage>
        <taxon>Eukaryota</taxon>
        <taxon>Fungi</taxon>
        <taxon>Dikarya</taxon>
        <taxon>Basidiomycota</taxon>
        <taxon>Agaricomycotina</taxon>
        <taxon>Agaricomycetes</taxon>
        <taxon>Agaricomycetidae</taxon>
        <taxon>Agaricales</taxon>
        <taxon>Agaricineae</taxon>
        <taxon>Psathyrellaceae</taxon>
        <taxon>Ephemerocybe</taxon>
    </lineage>
</organism>
<dbReference type="EMBL" id="JAACJK010000006">
    <property type="protein sequence ID" value="KAF5339828.1"/>
    <property type="molecule type" value="Genomic_DNA"/>
</dbReference>
<dbReference type="Pfam" id="PF24883">
    <property type="entry name" value="NPHP3_N"/>
    <property type="match status" value="1"/>
</dbReference>
<evidence type="ECO:0000313" key="3">
    <source>
        <dbReference type="EMBL" id="KAF5339828.1"/>
    </source>
</evidence>
<accession>A0A8H5CE54</accession>
<name>A0A8H5CE54_9AGAR</name>